<sequence>MTVPVTLLGIGQWLGQTRFGPNLAPDALRRAGLINRLQALAIDIKDAGDVAMITNGHEGQQSGSFRNGRLIAAASDKIASAVSQIVDSKRMPLILGGDHSIAIGTIAGLARHYANLGVIWYDAHGDLNTVDTTPSGNIHGMPLAASLGLGHPLLVNAGGYAEKIKAENLVLIGVRDLDEGEKQLIAEQRIKLFTAHDVKRLGMKRVIAETLKYLNTRCDGIHLSFDLDGIDPREAPGVGTPVRGGVSFADSLLAVKLLLDSQSITSAEFVELNPLLDSEEQTVAATLALIGALFGETSSDECSCLAGSSENSARVM</sequence>
<dbReference type="PRINTS" id="PR00116">
    <property type="entry name" value="ARGINASE"/>
</dbReference>
<accession>A0A4R1Q7Y5</accession>
<dbReference type="GO" id="GO:0004053">
    <property type="term" value="F:arginase activity"/>
    <property type="evidence" value="ECO:0007669"/>
    <property type="project" value="UniProtKB-UniRule"/>
</dbReference>
<dbReference type="PROSITE" id="PS01053">
    <property type="entry name" value="ARGINASE_1"/>
    <property type="match status" value="1"/>
</dbReference>
<dbReference type="InterPro" id="IPR006035">
    <property type="entry name" value="Ureohydrolase"/>
</dbReference>
<dbReference type="PANTHER" id="PTHR43782">
    <property type="entry name" value="ARGINASE"/>
    <property type="match status" value="1"/>
</dbReference>
<dbReference type="InterPro" id="IPR020855">
    <property type="entry name" value="Ureohydrolase_Mn_BS"/>
</dbReference>
<keyword evidence="6 11" id="KW-0378">Hydrolase</keyword>
<dbReference type="InterPro" id="IPR014033">
    <property type="entry name" value="Arginase"/>
</dbReference>
<name>A0A4R1Q7Y5_9FIRM</name>
<dbReference type="CDD" id="cd09989">
    <property type="entry name" value="Arginase"/>
    <property type="match status" value="1"/>
</dbReference>
<dbReference type="UniPathway" id="UPA00158">
    <property type="reaction ID" value="UER00270"/>
</dbReference>
<evidence type="ECO:0000256" key="12">
    <source>
        <dbReference type="RuleBase" id="RU361159"/>
    </source>
</evidence>
<evidence type="ECO:0000256" key="10">
    <source>
        <dbReference type="PROSITE-ProRule" id="PRU00742"/>
    </source>
</evidence>
<keyword evidence="4 12" id="KW-0056">Arginine metabolism</keyword>
<protein>
    <recommendedName>
        <fullName evidence="3 9">Arginase</fullName>
        <ecNumber evidence="2 9">3.5.3.1</ecNumber>
    </recommendedName>
</protein>
<reference evidence="13 14" key="1">
    <citation type="submission" date="2019-03" db="EMBL/GenBank/DDBJ databases">
        <title>Genomic Encyclopedia of Type Strains, Phase IV (KMG-IV): sequencing the most valuable type-strain genomes for metagenomic binning, comparative biology and taxonomic classification.</title>
        <authorList>
            <person name="Goeker M."/>
        </authorList>
    </citation>
    <scope>NUCLEOTIDE SEQUENCE [LARGE SCALE GENOMIC DNA]</scope>
    <source>
        <strain evidence="13 14">DSM 15969</strain>
    </source>
</reference>
<comment type="similarity">
    <text evidence="10 11">Belongs to the arginase family.</text>
</comment>
<keyword evidence="14" id="KW-1185">Reference proteome</keyword>
<evidence type="ECO:0000256" key="7">
    <source>
        <dbReference type="ARBA" id="ARBA00023211"/>
    </source>
</evidence>
<dbReference type="InterPro" id="IPR023696">
    <property type="entry name" value="Ureohydrolase_dom_sf"/>
</dbReference>
<gene>
    <name evidence="13" type="ORF">EV210_104252</name>
</gene>
<dbReference type="EC" id="3.5.3.1" evidence="2 9"/>
<evidence type="ECO:0000256" key="3">
    <source>
        <dbReference type="ARBA" id="ARBA00018123"/>
    </source>
</evidence>
<dbReference type="GO" id="GO:0030145">
    <property type="term" value="F:manganese ion binding"/>
    <property type="evidence" value="ECO:0007669"/>
    <property type="project" value="TreeGrafter"/>
</dbReference>
<dbReference type="EMBL" id="SLUI01000004">
    <property type="protein sequence ID" value="TCL38269.1"/>
    <property type="molecule type" value="Genomic_DNA"/>
</dbReference>
<dbReference type="FunFam" id="3.40.800.10:FF:000012">
    <property type="entry name" value="Arginase"/>
    <property type="match status" value="1"/>
</dbReference>
<keyword evidence="7 12" id="KW-0464">Manganese</keyword>
<evidence type="ECO:0000256" key="8">
    <source>
        <dbReference type="ARBA" id="ARBA00047391"/>
    </source>
</evidence>
<comment type="caution">
    <text evidence="13">The sequence shown here is derived from an EMBL/GenBank/DDBJ whole genome shotgun (WGS) entry which is preliminary data.</text>
</comment>
<dbReference type="Pfam" id="PF00491">
    <property type="entry name" value="Arginase"/>
    <property type="match status" value="1"/>
</dbReference>
<dbReference type="Proteomes" id="UP000295063">
    <property type="component" value="Unassembled WGS sequence"/>
</dbReference>
<evidence type="ECO:0000256" key="2">
    <source>
        <dbReference type="ARBA" id="ARBA00012168"/>
    </source>
</evidence>
<keyword evidence="5 12" id="KW-0479">Metal-binding</keyword>
<dbReference type="GO" id="GO:0006525">
    <property type="term" value="P:arginine metabolic process"/>
    <property type="evidence" value="ECO:0007669"/>
    <property type="project" value="UniProtKB-KW"/>
</dbReference>
<evidence type="ECO:0000256" key="6">
    <source>
        <dbReference type="ARBA" id="ARBA00022801"/>
    </source>
</evidence>
<comment type="catalytic activity">
    <reaction evidence="8 12">
        <text>L-arginine + H2O = urea + L-ornithine</text>
        <dbReference type="Rhea" id="RHEA:20569"/>
        <dbReference type="ChEBI" id="CHEBI:15377"/>
        <dbReference type="ChEBI" id="CHEBI:16199"/>
        <dbReference type="ChEBI" id="CHEBI:32682"/>
        <dbReference type="ChEBI" id="CHEBI:46911"/>
        <dbReference type="EC" id="3.5.3.1"/>
    </reaction>
</comment>
<comment type="cofactor">
    <cofactor evidence="12">
        <name>Mn(2+)</name>
        <dbReference type="ChEBI" id="CHEBI:29035"/>
    </cofactor>
    <text evidence="12">Binds 2 manganese ions per subunit.</text>
</comment>
<dbReference type="AlphaFoldDB" id="A0A4R1Q7Y5"/>
<evidence type="ECO:0000256" key="1">
    <source>
        <dbReference type="ARBA" id="ARBA00005098"/>
    </source>
</evidence>
<dbReference type="Gene3D" id="3.40.800.10">
    <property type="entry name" value="Ureohydrolase domain"/>
    <property type="match status" value="1"/>
</dbReference>
<evidence type="ECO:0000256" key="9">
    <source>
        <dbReference type="NCBIfam" id="TIGR01229"/>
    </source>
</evidence>
<dbReference type="RefSeq" id="WP_132078007.1">
    <property type="nucleotide sequence ID" value="NZ_DAMAKO010000015.1"/>
</dbReference>
<dbReference type="OrthoDB" id="9789727at2"/>
<evidence type="ECO:0000256" key="5">
    <source>
        <dbReference type="ARBA" id="ARBA00022723"/>
    </source>
</evidence>
<proteinExistence type="inferred from homology"/>
<evidence type="ECO:0000313" key="13">
    <source>
        <dbReference type="EMBL" id="TCL38269.1"/>
    </source>
</evidence>
<evidence type="ECO:0000256" key="4">
    <source>
        <dbReference type="ARBA" id="ARBA00022503"/>
    </source>
</evidence>
<dbReference type="PROSITE" id="PS51409">
    <property type="entry name" value="ARGINASE_2"/>
    <property type="match status" value="1"/>
</dbReference>
<organism evidence="13 14">
    <name type="scientific">Anaerospora hongkongensis</name>
    <dbReference type="NCBI Taxonomy" id="244830"/>
    <lineage>
        <taxon>Bacteria</taxon>
        <taxon>Bacillati</taxon>
        <taxon>Bacillota</taxon>
        <taxon>Negativicutes</taxon>
        <taxon>Selenomonadales</taxon>
        <taxon>Sporomusaceae</taxon>
        <taxon>Anaerospora</taxon>
    </lineage>
</organism>
<dbReference type="GO" id="GO:0005737">
    <property type="term" value="C:cytoplasm"/>
    <property type="evidence" value="ECO:0007669"/>
    <property type="project" value="TreeGrafter"/>
</dbReference>
<comment type="pathway">
    <text evidence="1">Nitrogen metabolism; urea cycle; L-ornithine and urea from L-arginine: step 1/1.</text>
</comment>
<dbReference type="PANTHER" id="PTHR43782:SF3">
    <property type="entry name" value="ARGINASE"/>
    <property type="match status" value="1"/>
</dbReference>
<dbReference type="SUPFAM" id="SSF52768">
    <property type="entry name" value="Arginase/deacetylase"/>
    <property type="match status" value="1"/>
</dbReference>
<evidence type="ECO:0000256" key="11">
    <source>
        <dbReference type="RuleBase" id="RU003684"/>
    </source>
</evidence>
<dbReference type="GO" id="GO:0000050">
    <property type="term" value="P:urea cycle"/>
    <property type="evidence" value="ECO:0007669"/>
    <property type="project" value="UniProtKB-UniPathway"/>
</dbReference>
<dbReference type="NCBIfam" id="TIGR01229">
    <property type="entry name" value="rocF_arginase"/>
    <property type="match status" value="1"/>
</dbReference>
<evidence type="ECO:0000313" key="14">
    <source>
        <dbReference type="Proteomes" id="UP000295063"/>
    </source>
</evidence>